<dbReference type="Proteomes" id="UP000307440">
    <property type="component" value="Unassembled WGS sequence"/>
</dbReference>
<keyword evidence="3" id="KW-1185">Reference proteome</keyword>
<proteinExistence type="predicted"/>
<feature type="region of interest" description="Disordered" evidence="1">
    <location>
        <begin position="103"/>
        <end position="125"/>
    </location>
</feature>
<gene>
    <name evidence="2" type="ORF">FA15DRAFT_558450</name>
</gene>
<reference evidence="2 3" key="1">
    <citation type="journal article" date="2019" name="Nat. Ecol. Evol.">
        <title>Megaphylogeny resolves global patterns of mushroom evolution.</title>
        <authorList>
            <person name="Varga T."/>
            <person name="Krizsan K."/>
            <person name="Foldi C."/>
            <person name="Dima B."/>
            <person name="Sanchez-Garcia M."/>
            <person name="Sanchez-Ramirez S."/>
            <person name="Szollosi G.J."/>
            <person name="Szarkandi J.G."/>
            <person name="Papp V."/>
            <person name="Albert L."/>
            <person name="Andreopoulos W."/>
            <person name="Angelini C."/>
            <person name="Antonin V."/>
            <person name="Barry K.W."/>
            <person name="Bougher N.L."/>
            <person name="Buchanan P."/>
            <person name="Buyck B."/>
            <person name="Bense V."/>
            <person name="Catcheside P."/>
            <person name="Chovatia M."/>
            <person name="Cooper J."/>
            <person name="Damon W."/>
            <person name="Desjardin D."/>
            <person name="Finy P."/>
            <person name="Geml J."/>
            <person name="Haridas S."/>
            <person name="Hughes K."/>
            <person name="Justo A."/>
            <person name="Karasinski D."/>
            <person name="Kautmanova I."/>
            <person name="Kiss B."/>
            <person name="Kocsube S."/>
            <person name="Kotiranta H."/>
            <person name="LaButti K.M."/>
            <person name="Lechner B.E."/>
            <person name="Liimatainen K."/>
            <person name="Lipzen A."/>
            <person name="Lukacs Z."/>
            <person name="Mihaltcheva S."/>
            <person name="Morgado L.N."/>
            <person name="Niskanen T."/>
            <person name="Noordeloos M.E."/>
            <person name="Ohm R.A."/>
            <person name="Ortiz-Santana B."/>
            <person name="Ovrebo C."/>
            <person name="Racz N."/>
            <person name="Riley R."/>
            <person name="Savchenko A."/>
            <person name="Shiryaev A."/>
            <person name="Soop K."/>
            <person name="Spirin V."/>
            <person name="Szebenyi C."/>
            <person name="Tomsovsky M."/>
            <person name="Tulloss R.E."/>
            <person name="Uehling J."/>
            <person name="Grigoriev I.V."/>
            <person name="Vagvolgyi C."/>
            <person name="Papp T."/>
            <person name="Martin F.M."/>
            <person name="Miettinen O."/>
            <person name="Hibbett D.S."/>
            <person name="Nagy L.G."/>
        </authorList>
    </citation>
    <scope>NUCLEOTIDE SEQUENCE [LARGE SCALE GENOMIC DNA]</scope>
    <source>
        <strain evidence="2 3">CBS 121175</strain>
    </source>
</reference>
<dbReference type="STRING" id="230819.A0A5C3KJJ6"/>
<accession>A0A5C3KJJ6</accession>
<organism evidence="2 3">
    <name type="scientific">Coprinopsis marcescibilis</name>
    <name type="common">Agaric fungus</name>
    <name type="synonym">Psathyrella marcescibilis</name>
    <dbReference type="NCBI Taxonomy" id="230819"/>
    <lineage>
        <taxon>Eukaryota</taxon>
        <taxon>Fungi</taxon>
        <taxon>Dikarya</taxon>
        <taxon>Basidiomycota</taxon>
        <taxon>Agaricomycotina</taxon>
        <taxon>Agaricomycetes</taxon>
        <taxon>Agaricomycetidae</taxon>
        <taxon>Agaricales</taxon>
        <taxon>Agaricineae</taxon>
        <taxon>Psathyrellaceae</taxon>
        <taxon>Coprinopsis</taxon>
    </lineage>
</organism>
<name>A0A5C3KJJ6_COPMA</name>
<evidence type="ECO:0000313" key="3">
    <source>
        <dbReference type="Proteomes" id="UP000307440"/>
    </source>
</evidence>
<feature type="compositionally biased region" description="Polar residues" evidence="1">
    <location>
        <begin position="103"/>
        <end position="116"/>
    </location>
</feature>
<dbReference type="AlphaFoldDB" id="A0A5C3KJJ6"/>
<evidence type="ECO:0000313" key="2">
    <source>
        <dbReference type="EMBL" id="TFK20324.1"/>
    </source>
</evidence>
<dbReference type="OrthoDB" id="2691851at2759"/>
<dbReference type="EMBL" id="ML210304">
    <property type="protein sequence ID" value="TFK20324.1"/>
    <property type="molecule type" value="Genomic_DNA"/>
</dbReference>
<evidence type="ECO:0000256" key="1">
    <source>
        <dbReference type="SAM" id="MobiDB-lite"/>
    </source>
</evidence>
<protein>
    <submittedName>
        <fullName evidence="2">Uncharacterized protein</fullName>
    </submittedName>
</protein>
<sequence>MSNQLYMDIMTTIKNVYFCIEKFKVDHPNMNSTFYIILLGMDRLEILFGNIHTIVGNNANADMLQLCERLGGTTEASNMLALHPEWDCSPRQLHLIPMPCETNSSATETAQSSDHLSPQHWAGDTNVSNVSLQTSWRRG</sequence>
<feature type="non-terminal residue" evidence="2">
    <location>
        <position position="139"/>
    </location>
</feature>